<reference evidence="6" key="1">
    <citation type="submission" date="2019-10" db="EMBL/GenBank/DDBJ databases">
        <title>Draft genome sequece of Microseira wollei NIES-4236.</title>
        <authorList>
            <person name="Yamaguchi H."/>
            <person name="Suzuki S."/>
            <person name="Kawachi M."/>
        </authorList>
    </citation>
    <scope>NUCLEOTIDE SEQUENCE</scope>
    <source>
        <strain evidence="6">NIES-4236</strain>
    </source>
</reference>
<accession>A0AAV3XC88</accession>
<dbReference type="InterPro" id="IPR000700">
    <property type="entry name" value="PAS-assoc_C"/>
</dbReference>
<dbReference type="PANTHER" id="PTHR44757:SF4">
    <property type="entry name" value="DIGUANYLATE CYCLASE DGCE-RELATED"/>
    <property type="match status" value="1"/>
</dbReference>
<dbReference type="Gene3D" id="3.30.70.270">
    <property type="match status" value="1"/>
</dbReference>
<dbReference type="Pfam" id="PF05228">
    <property type="entry name" value="CHASE4"/>
    <property type="match status" value="1"/>
</dbReference>
<dbReference type="FunFam" id="3.30.70.270:FF:000001">
    <property type="entry name" value="Diguanylate cyclase domain protein"/>
    <property type="match status" value="1"/>
</dbReference>
<dbReference type="SMART" id="SM00052">
    <property type="entry name" value="EAL"/>
    <property type="match status" value="1"/>
</dbReference>
<evidence type="ECO:0000259" key="5">
    <source>
        <dbReference type="PROSITE" id="PS50887"/>
    </source>
</evidence>
<dbReference type="EMBL" id="BLAY01000021">
    <property type="protein sequence ID" value="GET37002.1"/>
    <property type="molecule type" value="Genomic_DNA"/>
</dbReference>
<dbReference type="NCBIfam" id="TIGR00229">
    <property type="entry name" value="sensory_box"/>
    <property type="match status" value="1"/>
</dbReference>
<comment type="caution">
    <text evidence="6">The sequence shown here is derived from an EMBL/GenBank/DDBJ whole genome shotgun (WGS) entry which is preliminary data.</text>
</comment>
<feature type="domain" description="GGDEF" evidence="5">
    <location>
        <begin position="504"/>
        <end position="637"/>
    </location>
</feature>
<feature type="domain" description="PAC" evidence="3">
    <location>
        <begin position="415"/>
        <end position="465"/>
    </location>
</feature>
<dbReference type="SMART" id="SM00091">
    <property type="entry name" value="PAS"/>
    <property type="match status" value="1"/>
</dbReference>
<dbReference type="CDD" id="cd01948">
    <property type="entry name" value="EAL"/>
    <property type="match status" value="1"/>
</dbReference>
<evidence type="ECO:0000259" key="3">
    <source>
        <dbReference type="PROSITE" id="PS50113"/>
    </source>
</evidence>
<keyword evidence="1" id="KW-0472">Membrane</keyword>
<dbReference type="SMART" id="SM00086">
    <property type="entry name" value="PAC"/>
    <property type="match status" value="1"/>
</dbReference>
<keyword evidence="1" id="KW-1133">Transmembrane helix</keyword>
<dbReference type="InterPro" id="IPR029787">
    <property type="entry name" value="Nucleotide_cyclase"/>
</dbReference>
<dbReference type="SUPFAM" id="SSF141868">
    <property type="entry name" value="EAL domain-like"/>
    <property type="match status" value="1"/>
</dbReference>
<keyword evidence="1" id="KW-0812">Transmembrane</keyword>
<dbReference type="PROSITE" id="PS50113">
    <property type="entry name" value="PAC"/>
    <property type="match status" value="1"/>
</dbReference>
<sequence>MVLLGKVHAFWKNIKPGFMGFDCRNIPEKSQTSTLRQTTALAIGAALTSLIGIVYVATSTILLEGYAKLEEQNTHQNVERVLEAYTNSLNELNLTNYYWAAWDDTYNFVQRPSQDYIKRNFYEGFFSEAGINAILFINATGQIVHSQGYDLQQQRQGPLSKGLTKYIRENSWVLRHKAPNVSHGGVILLPEGAMMFTARPVVTSQVKAPIRGTLILGRYLNANTIQKLAKTTRLAIRLHRLDGRVKLPPRLRVISDSLSPATPIFIQPQSEDLISGYTLLKDLSGKPAMLVQVDMPREIHRQGQTNLKYLIIALVMVGLVLGVTTQLLAEKLIQIWQEQEESKARYKAVVVQAREGIFLLDADTKKFLEINAAFENLLGYSVAEILQLTLYDVVSEESETIDRDIEDILTGDRYLTSERRYRRHNGEIVDVEVSANLIRYAGRNAFCIVVRDITDRKRAEAALRESEKRLAWQASHDDLTGLVNRREFERRLELALSDAKSDSTEHSLCYLDLDQFKVINDTCGHGAGDELLRQVSALLRMHIRSTDVLARLGGDEFGLLLNHCPLENASGVANALRQSLSDFRFVWQDKSFTVGVSIGLVAIDIDSKDLASTLSAADAACFAAKNKGRNRVHIYQTDDSELAQQRGEMQLASQITKALEENRFCLYYQPIVPVANTDSHGEHYEVLLRLYDESGKLVPPNLFIPAAERYNLMHLVDRWVITTLFSSQKEHYRQAWERCQKQGDRCLYAINLSGSSINDDQFIEFVREQFSLYQIPPQVICFEITETVAITNLSKAVQFIQELKQLGCYFSLDDFGSGMSSFTYLKNLPVDYLKIDGQFVKDIVDDPTDLAMTEAINRVGQVMGIQTIAEFVENDAILDKLRMLGVNYAQGYGIAKPRPFSC</sequence>
<evidence type="ECO:0000259" key="4">
    <source>
        <dbReference type="PROSITE" id="PS50883"/>
    </source>
</evidence>
<dbReference type="InterPro" id="IPR000160">
    <property type="entry name" value="GGDEF_dom"/>
</dbReference>
<dbReference type="Gene3D" id="3.30.450.20">
    <property type="entry name" value="PAS domain"/>
    <property type="match status" value="1"/>
</dbReference>
<dbReference type="PROSITE" id="PS50112">
    <property type="entry name" value="PAS"/>
    <property type="match status" value="1"/>
</dbReference>
<dbReference type="InterPro" id="IPR013767">
    <property type="entry name" value="PAS_fold"/>
</dbReference>
<proteinExistence type="predicted"/>
<dbReference type="GO" id="GO:0006355">
    <property type="term" value="P:regulation of DNA-templated transcription"/>
    <property type="evidence" value="ECO:0007669"/>
    <property type="project" value="InterPro"/>
</dbReference>
<dbReference type="InterPro" id="IPR035919">
    <property type="entry name" value="EAL_sf"/>
</dbReference>
<evidence type="ECO:0000259" key="2">
    <source>
        <dbReference type="PROSITE" id="PS50112"/>
    </source>
</evidence>
<dbReference type="InterPro" id="IPR052155">
    <property type="entry name" value="Biofilm_reg_signaling"/>
</dbReference>
<evidence type="ECO:0000313" key="6">
    <source>
        <dbReference type="EMBL" id="GET37002.1"/>
    </source>
</evidence>
<dbReference type="PROSITE" id="PS50883">
    <property type="entry name" value="EAL"/>
    <property type="match status" value="1"/>
</dbReference>
<keyword evidence="7" id="KW-1185">Reference proteome</keyword>
<dbReference type="InterPro" id="IPR000014">
    <property type="entry name" value="PAS"/>
</dbReference>
<dbReference type="PROSITE" id="PS50887">
    <property type="entry name" value="GGDEF"/>
    <property type="match status" value="1"/>
</dbReference>
<dbReference type="Pfam" id="PF00989">
    <property type="entry name" value="PAS"/>
    <property type="match status" value="1"/>
</dbReference>
<dbReference type="CDD" id="cd01949">
    <property type="entry name" value="GGDEF"/>
    <property type="match status" value="1"/>
</dbReference>
<feature type="transmembrane region" description="Helical" evidence="1">
    <location>
        <begin position="40"/>
        <end position="63"/>
    </location>
</feature>
<evidence type="ECO:0000313" key="7">
    <source>
        <dbReference type="Proteomes" id="UP001050975"/>
    </source>
</evidence>
<dbReference type="Gene3D" id="3.20.20.450">
    <property type="entry name" value="EAL domain"/>
    <property type="match status" value="1"/>
</dbReference>
<dbReference type="NCBIfam" id="TIGR00254">
    <property type="entry name" value="GGDEF"/>
    <property type="match status" value="1"/>
</dbReference>
<dbReference type="InterPro" id="IPR001633">
    <property type="entry name" value="EAL_dom"/>
</dbReference>
<feature type="domain" description="PAS" evidence="2">
    <location>
        <begin position="342"/>
        <end position="398"/>
    </location>
</feature>
<dbReference type="SUPFAM" id="SSF55785">
    <property type="entry name" value="PYP-like sensor domain (PAS domain)"/>
    <property type="match status" value="1"/>
</dbReference>
<dbReference type="SMART" id="SM00267">
    <property type="entry name" value="GGDEF"/>
    <property type="match status" value="1"/>
</dbReference>
<dbReference type="Proteomes" id="UP001050975">
    <property type="component" value="Unassembled WGS sequence"/>
</dbReference>
<dbReference type="AlphaFoldDB" id="A0AAV3XC88"/>
<dbReference type="Pfam" id="PF00990">
    <property type="entry name" value="GGDEF"/>
    <property type="match status" value="1"/>
</dbReference>
<name>A0AAV3XC88_9CYAN</name>
<dbReference type="PANTHER" id="PTHR44757">
    <property type="entry name" value="DIGUANYLATE CYCLASE DGCP"/>
    <property type="match status" value="1"/>
</dbReference>
<dbReference type="SUPFAM" id="SSF55073">
    <property type="entry name" value="Nucleotide cyclase"/>
    <property type="match status" value="1"/>
</dbReference>
<dbReference type="CDD" id="cd00130">
    <property type="entry name" value="PAS"/>
    <property type="match status" value="1"/>
</dbReference>
<dbReference type="InterPro" id="IPR043128">
    <property type="entry name" value="Rev_trsase/Diguanyl_cyclase"/>
</dbReference>
<organism evidence="6 7">
    <name type="scientific">Microseira wollei NIES-4236</name>
    <dbReference type="NCBI Taxonomy" id="2530354"/>
    <lineage>
        <taxon>Bacteria</taxon>
        <taxon>Bacillati</taxon>
        <taxon>Cyanobacteriota</taxon>
        <taxon>Cyanophyceae</taxon>
        <taxon>Oscillatoriophycideae</taxon>
        <taxon>Aerosakkonematales</taxon>
        <taxon>Aerosakkonemataceae</taxon>
        <taxon>Microseira</taxon>
    </lineage>
</organism>
<protein>
    <submittedName>
        <fullName evidence="6">Diguanylate cyclase/phosphodiesterase with PAS/PAC and GAF sensor(S)</fullName>
    </submittedName>
</protein>
<feature type="transmembrane region" description="Helical" evidence="1">
    <location>
        <begin position="307"/>
        <end position="329"/>
    </location>
</feature>
<evidence type="ECO:0000256" key="1">
    <source>
        <dbReference type="SAM" id="Phobius"/>
    </source>
</evidence>
<dbReference type="InterPro" id="IPR007892">
    <property type="entry name" value="CHASE4"/>
</dbReference>
<gene>
    <name evidence="6" type="ORF">MiSe_17550</name>
</gene>
<dbReference type="InterPro" id="IPR035965">
    <property type="entry name" value="PAS-like_dom_sf"/>
</dbReference>
<dbReference type="InterPro" id="IPR001610">
    <property type="entry name" value="PAC"/>
</dbReference>
<dbReference type="Pfam" id="PF00563">
    <property type="entry name" value="EAL"/>
    <property type="match status" value="1"/>
</dbReference>
<feature type="domain" description="EAL" evidence="4">
    <location>
        <begin position="648"/>
        <end position="902"/>
    </location>
</feature>